<keyword evidence="3" id="KW-0812">Transmembrane</keyword>
<evidence type="ECO:0000256" key="1">
    <source>
        <dbReference type="ARBA" id="ARBA00004141"/>
    </source>
</evidence>
<evidence type="ECO:0000256" key="5">
    <source>
        <dbReference type="ARBA" id="ARBA00023136"/>
    </source>
</evidence>
<keyword evidence="7" id="KW-1185">Reference proteome</keyword>
<sequence>MPIDKSTILGLTVAVYGGAKIDLTNIGFTRAGVKLGSLAANMHSSIGDVASKWLFSRLQELGACGQKDVVIDAAGRPWPCIITKSKL</sequence>
<dbReference type="Proteomes" id="UP000827092">
    <property type="component" value="Unassembled WGS sequence"/>
</dbReference>
<evidence type="ECO:0000313" key="6">
    <source>
        <dbReference type="EMBL" id="KAG8186000.1"/>
    </source>
</evidence>
<evidence type="ECO:0000313" key="7">
    <source>
        <dbReference type="Proteomes" id="UP000827092"/>
    </source>
</evidence>
<evidence type="ECO:0000256" key="2">
    <source>
        <dbReference type="ARBA" id="ARBA00007262"/>
    </source>
</evidence>
<dbReference type="AlphaFoldDB" id="A0AAV6UNG2"/>
<evidence type="ECO:0000256" key="4">
    <source>
        <dbReference type="ARBA" id="ARBA00022989"/>
    </source>
</evidence>
<organism evidence="6 7">
    <name type="scientific">Oedothorax gibbosus</name>
    <dbReference type="NCBI Taxonomy" id="931172"/>
    <lineage>
        <taxon>Eukaryota</taxon>
        <taxon>Metazoa</taxon>
        <taxon>Ecdysozoa</taxon>
        <taxon>Arthropoda</taxon>
        <taxon>Chelicerata</taxon>
        <taxon>Arachnida</taxon>
        <taxon>Araneae</taxon>
        <taxon>Araneomorphae</taxon>
        <taxon>Entelegynae</taxon>
        <taxon>Araneoidea</taxon>
        <taxon>Linyphiidae</taxon>
        <taxon>Erigoninae</taxon>
        <taxon>Oedothorax</taxon>
    </lineage>
</organism>
<proteinExistence type="inferred from homology"/>
<keyword evidence="5" id="KW-0472">Membrane</keyword>
<reference evidence="6 7" key="1">
    <citation type="journal article" date="2022" name="Nat. Ecol. Evol.">
        <title>A masculinizing supergene underlies an exaggerated male reproductive morph in a spider.</title>
        <authorList>
            <person name="Hendrickx F."/>
            <person name="De Corte Z."/>
            <person name="Sonet G."/>
            <person name="Van Belleghem S.M."/>
            <person name="Kostlbacher S."/>
            <person name="Vangestel C."/>
        </authorList>
    </citation>
    <scope>NUCLEOTIDE SEQUENCE [LARGE SCALE GENOMIC DNA]</scope>
    <source>
        <strain evidence="6">W744_W776</strain>
    </source>
</reference>
<accession>A0AAV6UNG2</accession>
<comment type="caution">
    <text evidence="6">The sequence shown here is derived from an EMBL/GenBank/DDBJ whole genome shotgun (WGS) entry which is preliminary data.</text>
</comment>
<gene>
    <name evidence="6" type="ORF">JTE90_027670</name>
</gene>
<comment type="subcellular location">
    <subcellularLocation>
        <location evidence="1">Membrane</location>
        <topology evidence="1">Multi-pass membrane protein</topology>
    </subcellularLocation>
</comment>
<evidence type="ECO:0000256" key="3">
    <source>
        <dbReference type="ARBA" id="ARBA00022692"/>
    </source>
</evidence>
<name>A0AAV6UNG2_9ARAC</name>
<dbReference type="EMBL" id="JAFNEN010000317">
    <property type="protein sequence ID" value="KAG8186000.1"/>
    <property type="molecule type" value="Genomic_DNA"/>
</dbReference>
<dbReference type="Pfam" id="PF06140">
    <property type="entry name" value="Ifi-6-16"/>
    <property type="match status" value="1"/>
</dbReference>
<protein>
    <submittedName>
        <fullName evidence="6">Uncharacterized protein</fullName>
    </submittedName>
</protein>
<comment type="similarity">
    <text evidence="2">Belongs to the IFI6/IFI27 family.</text>
</comment>
<keyword evidence="4" id="KW-1133">Transmembrane helix</keyword>
<dbReference type="GO" id="GO:0016020">
    <property type="term" value="C:membrane"/>
    <property type="evidence" value="ECO:0007669"/>
    <property type="project" value="UniProtKB-SubCell"/>
</dbReference>
<dbReference type="InterPro" id="IPR009311">
    <property type="entry name" value="IFI6/IFI27-like"/>
</dbReference>
<dbReference type="Gene3D" id="6.10.110.10">
    <property type="match status" value="1"/>
</dbReference>
<dbReference type="InterPro" id="IPR038213">
    <property type="entry name" value="IFI6/IFI27-like_sf"/>
</dbReference>